<gene>
    <name evidence="2" type="ORF">CEXT_521351</name>
</gene>
<evidence type="ECO:0000313" key="3">
    <source>
        <dbReference type="Proteomes" id="UP001054945"/>
    </source>
</evidence>
<organism evidence="2 3">
    <name type="scientific">Caerostris extrusa</name>
    <name type="common">Bark spider</name>
    <name type="synonym">Caerostris bankana</name>
    <dbReference type="NCBI Taxonomy" id="172846"/>
    <lineage>
        <taxon>Eukaryota</taxon>
        <taxon>Metazoa</taxon>
        <taxon>Ecdysozoa</taxon>
        <taxon>Arthropoda</taxon>
        <taxon>Chelicerata</taxon>
        <taxon>Arachnida</taxon>
        <taxon>Araneae</taxon>
        <taxon>Araneomorphae</taxon>
        <taxon>Entelegynae</taxon>
        <taxon>Araneoidea</taxon>
        <taxon>Araneidae</taxon>
        <taxon>Caerostris</taxon>
    </lineage>
</organism>
<dbReference type="Proteomes" id="UP001054945">
    <property type="component" value="Unassembled WGS sequence"/>
</dbReference>
<feature type="non-terminal residue" evidence="2">
    <location>
        <position position="56"/>
    </location>
</feature>
<dbReference type="AlphaFoldDB" id="A0AAV4V666"/>
<name>A0AAV4V666_CAEEX</name>
<evidence type="ECO:0000313" key="2">
    <source>
        <dbReference type="EMBL" id="GIY65025.1"/>
    </source>
</evidence>
<reference evidence="2 3" key="1">
    <citation type="submission" date="2021-06" db="EMBL/GenBank/DDBJ databases">
        <title>Caerostris extrusa draft genome.</title>
        <authorList>
            <person name="Kono N."/>
            <person name="Arakawa K."/>
        </authorList>
    </citation>
    <scope>NUCLEOTIDE SEQUENCE [LARGE SCALE GENOMIC DNA]</scope>
</reference>
<comment type="caution">
    <text evidence="2">The sequence shown here is derived from an EMBL/GenBank/DDBJ whole genome shotgun (WGS) entry which is preliminary data.</text>
</comment>
<protein>
    <submittedName>
        <fullName evidence="2">Uncharacterized protein</fullName>
    </submittedName>
</protein>
<keyword evidence="3" id="KW-1185">Reference proteome</keyword>
<feature type="region of interest" description="Disordered" evidence="1">
    <location>
        <begin position="1"/>
        <end position="24"/>
    </location>
</feature>
<evidence type="ECO:0000256" key="1">
    <source>
        <dbReference type="SAM" id="MobiDB-lite"/>
    </source>
</evidence>
<proteinExistence type="predicted"/>
<accession>A0AAV4V666</accession>
<sequence>MQKRRNISRNMGRRVSCCHPEKSGRKEMRVTFRSRDDIGTEVADNLNSGTRRSVSQ</sequence>
<dbReference type="EMBL" id="BPLR01013950">
    <property type="protein sequence ID" value="GIY65025.1"/>
    <property type="molecule type" value="Genomic_DNA"/>
</dbReference>